<dbReference type="InterPro" id="IPR027417">
    <property type="entry name" value="P-loop_NTPase"/>
</dbReference>
<protein>
    <submittedName>
        <fullName evidence="13">Putative multidrug export ATP-binding/permease protein</fullName>
        <ecNumber evidence="13">3.6.3.-</ecNumber>
    </submittedName>
</protein>
<dbReference type="FunFam" id="3.40.50.300:FF:000218">
    <property type="entry name" value="Multidrug ABC transporter ATP-binding protein"/>
    <property type="match status" value="1"/>
</dbReference>
<feature type="domain" description="ABC transmembrane type-1" evidence="12">
    <location>
        <begin position="19"/>
        <end position="309"/>
    </location>
</feature>
<dbReference type="Pfam" id="PF00005">
    <property type="entry name" value="ABC_tran"/>
    <property type="match status" value="1"/>
</dbReference>
<dbReference type="EMBL" id="LKEV01000002">
    <property type="protein sequence ID" value="KQB86890.1"/>
    <property type="molecule type" value="Genomic_DNA"/>
</dbReference>
<evidence type="ECO:0000256" key="1">
    <source>
        <dbReference type="ARBA" id="ARBA00004429"/>
    </source>
</evidence>
<comment type="caution">
    <text evidence="13">The sequence shown here is derived from an EMBL/GenBank/DDBJ whole genome shotgun (WGS) entry which is preliminary data.</text>
</comment>
<dbReference type="GO" id="GO:0005886">
    <property type="term" value="C:plasma membrane"/>
    <property type="evidence" value="ECO:0007669"/>
    <property type="project" value="UniProtKB-SubCell"/>
</dbReference>
<keyword evidence="8 10" id="KW-0472">Membrane</keyword>
<evidence type="ECO:0000256" key="7">
    <source>
        <dbReference type="ARBA" id="ARBA00022989"/>
    </source>
</evidence>
<dbReference type="InterPro" id="IPR039421">
    <property type="entry name" value="Type_1_exporter"/>
</dbReference>
<dbReference type="PROSITE" id="PS00211">
    <property type="entry name" value="ABC_TRANSPORTER_1"/>
    <property type="match status" value="1"/>
</dbReference>
<keyword evidence="4" id="KW-0547">Nucleotide-binding</keyword>
<feature type="transmembrane region" description="Helical" evidence="10">
    <location>
        <begin position="252"/>
        <end position="271"/>
    </location>
</feature>
<evidence type="ECO:0000259" key="12">
    <source>
        <dbReference type="PROSITE" id="PS50929"/>
    </source>
</evidence>
<keyword evidence="7 10" id="KW-1133">Transmembrane helix</keyword>
<accession>A0A0N8W0J7</accession>
<gene>
    <name evidence="13" type="ORF">Clow_01101</name>
</gene>
<evidence type="ECO:0000256" key="10">
    <source>
        <dbReference type="SAM" id="Phobius"/>
    </source>
</evidence>
<dbReference type="PROSITE" id="PS50929">
    <property type="entry name" value="ABC_TM1F"/>
    <property type="match status" value="1"/>
</dbReference>
<dbReference type="InterPro" id="IPR003593">
    <property type="entry name" value="AAA+_ATPase"/>
</dbReference>
<dbReference type="GO" id="GO:0005524">
    <property type="term" value="F:ATP binding"/>
    <property type="evidence" value="ECO:0007669"/>
    <property type="project" value="UniProtKB-KW"/>
</dbReference>
<feature type="transmembrane region" description="Helical" evidence="10">
    <location>
        <begin position="12"/>
        <end position="39"/>
    </location>
</feature>
<dbReference type="STRING" id="1544413.Clow_01101"/>
<evidence type="ECO:0000256" key="8">
    <source>
        <dbReference type="ARBA" id="ARBA00023136"/>
    </source>
</evidence>
<dbReference type="PANTHER" id="PTHR24221:SF654">
    <property type="entry name" value="ATP-BINDING CASSETTE SUB-FAMILY B MEMBER 6"/>
    <property type="match status" value="1"/>
</dbReference>
<dbReference type="Gene3D" id="1.20.1560.10">
    <property type="entry name" value="ABC transporter type 1, transmembrane domain"/>
    <property type="match status" value="1"/>
</dbReference>
<name>A0A0N8W0J7_9CORY</name>
<dbReference type="GO" id="GO:0016887">
    <property type="term" value="F:ATP hydrolysis activity"/>
    <property type="evidence" value="ECO:0007669"/>
    <property type="project" value="InterPro"/>
</dbReference>
<dbReference type="InterPro" id="IPR003439">
    <property type="entry name" value="ABC_transporter-like_ATP-bd"/>
</dbReference>
<dbReference type="RefSeq" id="WP_055177347.1">
    <property type="nucleotide sequence ID" value="NZ_JAUSQY010000001.1"/>
</dbReference>
<feature type="transmembrane region" description="Helical" evidence="10">
    <location>
        <begin position="145"/>
        <end position="164"/>
    </location>
</feature>
<keyword evidence="2" id="KW-0997">Cell inner membrane</keyword>
<feature type="transmembrane region" description="Helical" evidence="10">
    <location>
        <begin position="170"/>
        <end position="188"/>
    </location>
</feature>
<comment type="similarity">
    <text evidence="9">Belongs to the ABC transporter superfamily. Siderophore-Fe(3+) uptake transporter (SIUT) (TC 3.A.1.21) family.</text>
</comment>
<dbReference type="InterPro" id="IPR036640">
    <property type="entry name" value="ABC1_TM_sf"/>
</dbReference>
<dbReference type="Pfam" id="PF00664">
    <property type="entry name" value="ABC_membrane"/>
    <property type="match status" value="1"/>
</dbReference>
<proteinExistence type="inferred from homology"/>
<keyword evidence="2" id="KW-1003">Cell membrane</keyword>
<evidence type="ECO:0000259" key="11">
    <source>
        <dbReference type="PROSITE" id="PS50893"/>
    </source>
</evidence>
<evidence type="ECO:0000256" key="6">
    <source>
        <dbReference type="ARBA" id="ARBA00022967"/>
    </source>
</evidence>
<dbReference type="Gene3D" id="3.40.50.300">
    <property type="entry name" value="P-loop containing nucleotide triphosphate hydrolases"/>
    <property type="match status" value="1"/>
</dbReference>
<evidence type="ECO:0000256" key="5">
    <source>
        <dbReference type="ARBA" id="ARBA00022840"/>
    </source>
</evidence>
<dbReference type="EC" id="3.6.3.-" evidence="13"/>
<keyword evidence="6" id="KW-1278">Translocase</keyword>
<dbReference type="InterPro" id="IPR017871">
    <property type="entry name" value="ABC_transporter-like_CS"/>
</dbReference>
<dbReference type="SUPFAM" id="SSF90123">
    <property type="entry name" value="ABC transporter transmembrane region"/>
    <property type="match status" value="1"/>
</dbReference>
<reference evidence="13 14" key="1">
    <citation type="submission" date="2015-10" db="EMBL/GenBank/DDBJ databases">
        <title>Corynebacteirum lowii and Corynebacterium oculi species nova, derived from human clinical disease and and emended description of Corynebacterium mastiditis.</title>
        <authorList>
            <person name="Bernard K."/>
            <person name="Pacheco A.L."/>
            <person name="Mcdougall C."/>
            <person name="Burtx T."/>
            <person name="Weibe D."/>
            <person name="Tyler S."/>
            <person name="Olson A.B."/>
            <person name="Cnockaert M."/>
            <person name="Eguchi H."/>
            <person name="Kuwahara T."/>
            <person name="Nakayama-Imaohji H."/>
            <person name="Boudewijins M."/>
            <person name="Van Hoecke F."/>
            <person name="Bernier A.-M."/>
            <person name="Vandamme P."/>
        </authorList>
    </citation>
    <scope>NUCLEOTIDE SEQUENCE [LARGE SCALE GENOMIC DNA]</scope>
    <source>
        <strain evidence="13 14">NML 130206</strain>
    </source>
</reference>
<dbReference type="GO" id="GO:0140359">
    <property type="term" value="F:ABC-type transporter activity"/>
    <property type="evidence" value="ECO:0007669"/>
    <property type="project" value="InterPro"/>
</dbReference>
<evidence type="ECO:0000313" key="13">
    <source>
        <dbReference type="EMBL" id="KQB86890.1"/>
    </source>
</evidence>
<evidence type="ECO:0000256" key="9">
    <source>
        <dbReference type="ARBA" id="ARBA00023455"/>
    </source>
</evidence>
<dbReference type="SUPFAM" id="SSF52540">
    <property type="entry name" value="P-loop containing nucleoside triphosphate hydrolases"/>
    <property type="match status" value="1"/>
</dbReference>
<keyword evidence="3 10" id="KW-0812">Transmembrane</keyword>
<dbReference type="InterPro" id="IPR011527">
    <property type="entry name" value="ABC1_TM_dom"/>
</dbReference>
<evidence type="ECO:0000256" key="2">
    <source>
        <dbReference type="ARBA" id="ARBA00022519"/>
    </source>
</evidence>
<evidence type="ECO:0000256" key="4">
    <source>
        <dbReference type="ARBA" id="ARBA00022741"/>
    </source>
</evidence>
<dbReference type="PANTHER" id="PTHR24221">
    <property type="entry name" value="ATP-BINDING CASSETTE SUB-FAMILY B"/>
    <property type="match status" value="1"/>
</dbReference>
<keyword evidence="13" id="KW-0378">Hydrolase</keyword>
<keyword evidence="14" id="KW-1185">Reference proteome</keyword>
<comment type="subcellular location">
    <subcellularLocation>
        <location evidence="1">Cell inner membrane</location>
        <topology evidence="1">Multi-pass membrane protein</topology>
    </subcellularLocation>
</comment>
<sequence>MHSLSRILRSTSALWPFYLGIVLTAIVHAVLSLVFPFILKHATDTIVAAVNGEGATPTVVQTILWLSLALFAAELGYTLMNNIGGYIGDVMAARMRQILSTRYFAKLLVMPQSYFDVQSTGAIIARLDRSISSITQFLQSFSNNFFPMLVTVVAVLSICGWYYWPLAVLLAALFPLYVWLTALTSTRWQRIEGEKNEQVDYAGGRFAEVVGQVKVAKSFVSEARELDSFAQRYGHTISLTRRQSRFWHSMDTLRGATMNLIFLAIYALIFYRTLHGLFSLGDMVMLIQLVNMARQPVYMMSWIIDAAQRAIAGSKDYFAVMEHTAEATANKELMAATQANDVPELNTAPVRALEPVPGRPMIEFKDVSFAYEENKPVLDSMSFSLAPGERVALVGESGGGKSTIVNLLLGLYRPTSGTLSVCGHEVSDLNSAELRASVGVVFQEPNLFSGTIRENIAYGLPQASEEEIVDVAKRANAHGFIMAFPDGYDTVIGERGLRLSGGQKQRIAVARAMLKDAPVLVLDEATSALDTKAERAVQAGLDELMENRTTLMIAHRLSTIADVDTIITIDNGRIDEVGSPAQLAVSGGIYSQLLALTSSTSEADRKRLERFGFREHAPGTEEQEEAKE</sequence>
<evidence type="ECO:0000313" key="14">
    <source>
        <dbReference type="Proteomes" id="UP000050488"/>
    </source>
</evidence>
<dbReference type="AlphaFoldDB" id="A0A0N8W0J7"/>
<dbReference type="CDD" id="cd07346">
    <property type="entry name" value="ABC_6TM_exporters"/>
    <property type="match status" value="1"/>
</dbReference>
<dbReference type="OrthoDB" id="9806127at2"/>
<organism evidence="13 14">
    <name type="scientific">Corynebacterium lowii</name>
    <dbReference type="NCBI Taxonomy" id="1544413"/>
    <lineage>
        <taxon>Bacteria</taxon>
        <taxon>Bacillati</taxon>
        <taxon>Actinomycetota</taxon>
        <taxon>Actinomycetes</taxon>
        <taxon>Mycobacteriales</taxon>
        <taxon>Corynebacteriaceae</taxon>
        <taxon>Corynebacterium</taxon>
    </lineage>
</organism>
<dbReference type="PROSITE" id="PS50893">
    <property type="entry name" value="ABC_TRANSPORTER_2"/>
    <property type="match status" value="1"/>
</dbReference>
<dbReference type="Proteomes" id="UP000050488">
    <property type="component" value="Unassembled WGS sequence"/>
</dbReference>
<dbReference type="PATRIC" id="fig|1544413.3.peg.1106"/>
<feature type="domain" description="ABC transporter" evidence="11">
    <location>
        <begin position="362"/>
        <end position="596"/>
    </location>
</feature>
<evidence type="ECO:0000256" key="3">
    <source>
        <dbReference type="ARBA" id="ARBA00022692"/>
    </source>
</evidence>
<dbReference type="SMART" id="SM00382">
    <property type="entry name" value="AAA"/>
    <property type="match status" value="1"/>
</dbReference>
<keyword evidence="5 13" id="KW-0067">ATP-binding</keyword>
<feature type="transmembrane region" description="Helical" evidence="10">
    <location>
        <begin position="59"/>
        <end position="77"/>
    </location>
</feature>